<evidence type="ECO:0000313" key="2">
    <source>
        <dbReference type="Proteomes" id="UP000824533"/>
    </source>
</evidence>
<sequence>MNESADRNMPRLGQVVLGALLVGAGAVAVVKGAALARVGAGLWAGCVAVVAGVVGVLAGINDCYGLNGNGNGSPLLTAFLALSLLCLACGNSAAVLAATGLQRDTLRAPQVHSSFEDEMQAWTPVLTNIALLIIASVHCLVCIISIYHLSKRVCPCFRKKQPYDHNQFDPAFKTVQPFVVHVDEVKKFHDNERIKNHELCKELEIKLQGGETLKKKEETPEFDSANSKEKLVTRWLGSHQAGTVAPVATAARTRKPKGVRKARKLPHAPVVLVPAHPASTLGRMPAACVMVPQRYATLPLPPAPYPTGTIYYPMHDARMRRRRSPRMGGERRRREAVRERDAQLARSLERIHRKRRADREHISDADLKRTYTGLDRAYAEQFIAVCDESRHAAENHDSLGSSSTETSHENPELAFNNNNTN</sequence>
<dbReference type="EMBL" id="CM034398">
    <property type="protein sequence ID" value="KAJ0176942.1"/>
    <property type="molecule type" value="Genomic_DNA"/>
</dbReference>
<accession>A0ACC1CZC3</accession>
<proteinExistence type="predicted"/>
<protein>
    <submittedName>
        <fullName evidence="1">Uncharacterized protein</fullName>
    </submittedName>
</protein>
<keyword evidence="2" id="KW-1185">Reference proteome</keyword>
<gene>
    <name evidence="1" type="ORF">K1T71_006951</name>
</gene>
<dbReference type="Proteomes" id="UP000824533">
    <property type="component" value="Linkage Group LG12"/>
</dbReference>
<comment type="caution">
    <text evidence="1">The sequence shown here is derived from an EMBL/GenBank/DDBJ whole genome shotgun (WGS) entry which is preliminary data.</text>
</comment>
<evidence type="ECO:0000313" key="1">
    <source>
        <dbReference type="EMBL" id="KAJ0176942.1"/>
    </source>
</evidence>
<organism evidence="1 2">
    <name type="scientific">Dendrolimus kikuchii</name>
    <dbReference type="NCBI Taxonomy" id="765133"/>
    <lineage>
        <taxon>Eukaryota</taxon>
        <taxon>Metazoa</taxon>
        <taxon>Ecdysozoa</taxon>
        <taxon>Arthropoda</taxon>
        <taxon>Hexapoda</taxon>
        <taxon>Insecta</taxon>
        <taxon>Pterygota</taxon>
        <taxon>Neoptera</taxon>
        <taxon>Endopterygota</taxon>
        <taxon>Lepidoptera</taxon>
        <taxon>Glossata</taxon>
        <taxon>Ditrysia</taxon>
        <taxon>Bombycoidea</taxon>
        <taxon>Lasiocampidae</taxon>
        <taxon>Dendrolimus</taxon>
    </lineage>
</organism>
<reference evidence="1 2" key="1">
    <citation type="journal article" date="2021" name="Front. Genet.">
        <title>Chromosome-Level Genome Assembly Reveals Significant Gene Expansion in the Toll and IMD Signaling Pathways of Dendrolimus kikuchii.</title>
        <authorList>
            <person name="Zhou J."/>
            <person name="Wu P."/>
            <person name="Xiong Z."/>
            <person name="Liu N."/>
            <person name="Zhao N."/>
            <person name="Ji M."/>
            <person name="Qiu Y."/>
            <person name="Yang B."/>
        </authorList>
    </citation>
    <scope>NUCLEOTIDE SEQUENCE [LARGE SCALE GENOMIC DNA]</scope>
    <source>
        <strain evidence="1">Ann1</strain>
    </source>
</reference>
<name>A0ACC1CZC3_9NEOP</name>